<dbReference type="RefSeq" id="WP_073590333.1">
    <property type="nucleotide sequence ID" value="NZ_FRFD01000011.1"/>
</dbReference>
<evidence type="ECO:0000256" key="3">
    <source>
        <dbReference type="ARBA" id="ARBA00023098"/>
    </source>
</evidence>
<accession>A0A1M7YIR6</accession>
<organism evidence="4 5">
    <name type="scientific">Anaerocolumna xylanovorans DSM 12503</name>
    <dbReference type="NCBI Taxonomy" id="1121345"/>
    <lineage>
        <taxon>Bacteria</taxon>
        <taxon>Bacillati</taxon>
        <taxon>Bacillota</taxon>
        <taxon>Clostridia</taxon>
        <taxon>Lachnospirales</taxon>
        <taxon>Lachnospiraceae</taxon>
        <taxon>Anaerocolumna</taxon>
    </lineage>
</organism>
<evidence type="ECO:0000313" key="4">
    <source>
        <dbReference type="EMBL" id="SHO52516.1"/>
    </source>
</evidence>
<keyword evidence="1 4" id="KW-0378">Hydrolase</keyword>
<dbReference type="STRING" id="1121345.SAMN02745217_03690"/>
<reference evidence="4 5" key="1">
    <citation type="submission" date="2016-12" db="EMBL/GenBank/DDBJ databases">
        <authorList>
            <person name="Song W.-J."/>
            <person name="Kurnit D.M."/>
        </authorList>
    </citation>
    <scope>NUCLEOTIDE SEQUENCE [LARGE SCALE GENOMIC DNA]</scope>
    <source>
        <strain evidence="4 5">DSM 12503</strain>
    </source>
</reference>
<evidence type="ECO:0000256" key="2">
    <source>
        <dbReference type="ARBA" id="ARBA00022963"/>
    </source>
</evidence>
<dbReference type="SUPFAM" id="SSF53474">
    <property type="entry name" value="alpha/beta-Hydrolases"/>
    <property type="match status" value="1"/>
</dbReference>
<proteinExistence type="predicted"/>
<dbReference type="PANTHER" id="PTHR10272">
    <property type="entry name" value="PLATELET-ACTIVATING FACTOR ACETYLHYDROLASE"/>
    <property type="match status" value="1"/>
</dbReference>
<name>A0A1M7YIR6_9FIRM</name>
<dbReference type="Proteomes" id="UP000184612">
    <property type="component" value="Unassembled WGS sequence"/>
</dbReference>
<gene>
    <name evidence="4" type="ORF">SAMN02745217_03690</name>
</gene>
<evidence type="ECO:0000313" key="5">
    <source>
        <dbReference type="Proteomes" id="UP000184612"/>
    </source>
</evidence>
<protein>
    <submittedName>
        <fullName evidence="4">Platelet-activating factor acetylhydrolase, isoform II</fullName>
    </submittedName>
</protein>
<dbReference type="Pfam" id="PF03403">
    <property type="entry name" value="PAF-AH_p_II"/>
    <property type="match status" value="1"/>
</dbReference>
<dbReference type="AlphaFoldDB" id="A0A1M7YIR6"/>
<keyword evidence="3" id="KW-0443">Lipid metabolism</keyword>
<sequence>MSEYIPKPTGEYQVGIYKMDIVDNNRKNTYDIPSENRKLAMWFFYPAVDEPGEKMHYGIKEDLKKLNIPWSNNFIECYENIAPARGSFPAIIYSHGYGSNLYINTAFCADMASHGFIVVSISHPYEADTVYYQDGSVINFHKPFAKIVDNLGIVESIRYIGLFLDFISSYKVLAMRQQRIFKNHIREARDHIATWTQDNSFVLDKLIELNQESDFFLNKRFDFTKGVGLAGHSFGGCAAVDSCYNDKRFCCVLNFDGQVFGACSLQDIERPYMRIGQALSKYTALTPIAYSTAPVYDITLKKVTHMGYTDWMYLPRDNKGMVGKLPNDILFEITTQFSQFFFNKHLCGKENAVFPEISRKYGNVEVLNCYK</sequence>
<dbReference type="InterPro" id="IPR029058">
    <property type="entry name" value="AB_hydrolase_fold"/>
</dbReference>
<keyword evidence="2" id="KW-0442">Lipid degradation</keyword>
<dbReference type="EMBL" id="FRFD01000011">
    <property type="protein sequence ID" value="SHO52516.1"/>
    <property type="molecule type" value="Genomic_DNA"/>
</dbReference>
<dbReference type="Gene3D" id="3.40.50.1820">
    <property type="entry name" value="alpha/beta hydrolase"/>
    <property type="match status" value="1"/>
</dbReference>
<dbReference type="GO" id="GO:0016042">
    <property type="term" value="P:lipid catabolic process"/>
    <property type="evidence" value="ECO:0007669"/>
    <property type="project" value="UniProtKB-KW"/>
</dbReference>
<evidence type="ECO:0000256" key="1">
    <source>
        <dbReference type="ARBA" id="ARBA00022801"/>
    </source>
</evidence>
<dbReference type="GO" id="GO:0003847">
    <property type="term" value="F:1-alkyl-2-acetylglycerophosphocholine esterase activity"/>
    <property type="evidence" value="ECO:0007669"/>
    <property type="project" value="TreeGrafter"/>
</dbReference>
<keyword evidence="5" id="KW-1185">Reference proteome</keyword>
<dbReference type="PANTHER" id="PTHR10272:SF0">
    <property type="entry name" value="PLATELET-ACTIVATING FACTOR ACETYLHYDROLASE"/>
    <property type="match status" value="1"/>
</dbReference>
<dbReference type="OrthoDB" id="9814760at2"/>